<evidence type="ECO:0000313" key="7">
    <source>
        <dbReference type="Proteomes" id="UP000321899"/>
    </source>
</evidence>
<reference evidence="6 7" key="1">
    <citation type="submission" date="2019-06" db="EMBL/GenBank/DDBJ databases">
        <title>Desulfobotulus mexicanus sp. nov., a novel sulfate-reducing bacterium isolated from the sediment of an alkaline crater lake in Mexico.</title>
        <authorList>
            <person name="Hirschler-Rea A."/>
        </authorList>
    </citation>
    <scope>NUCLEOTIDE SEQUENCE [LARGE SCALE GENOMIC DNA]</scope>
    <source>
        <strain evidence="6 7">PAR22N</strain>
    </source>
</reference>
<dbReference type="InterPro" id="IPR036390">
    <property type="entry name" value="WH_DNA-bd_sf"/>
</dbReference>
<dbReference type="InterPro" id="IPR000595">
    <property type="entry name" value="cNMP-bd_dom"/>
</dbReference>
<dbReference type="PANTHER" id="PTHR24567:SF74">
    <property type="entry name" value="HTH-TYPE TRANSCRIPTIONAL REGULATOR ARCR"/>
    <property type="match status" value="1"/>
</dbReference>
<dbReference type="InterPro" id="IPR050397">
    <property type="entry name" value="Env_Response_Regulators"/>
</dbReference>
<dbReference type="PANTHER" id="PTHR24567">
    <property type="entry name" value="CRP FAMILY TRANSCRIPTIONAL REGULATORY PROTEIN"/>
    <property type="match status" value="1"/>
</dbReference>
<gene>
    <name evidence="6" type="ORF">FIM25_11650</name>
</gene>
<dbReference type="Gene3D" id="1.10.10.10">
    <property type="entry name" value="Winged helix-like DNA-binding domain superfamily/Winged helix DNA-binding domain"/>
    <property type="match status" value="1"/>
</dbReference>
<dbReference type="PROSITE" id="PS51063">
    <property type="entry name" value="HTH_CRP_2"/>
    <property type="match status" value="1"/>
</dbReference>
<dbReference type="InterPro" id="IPR014710">
    <property type="entry name" value="RmlC-like_jellyroll"/>
</dbReference>
<dbReference type="PROSITE" id="PS50042">
    <property type="entry name" value="CNMP_BINDING_3"/>
    <property type="match status" value="1"/>
</dbReference>
<comment type="caution">
    <text evidence="6">The sequence shown here is derived from an EMBL/GenBank/DDBJ whole genome shotgun (WGS) entry which is preliminary data.</text>
</comment>
<evidence type="ECO:0000259" key="4">
    <source>
        <dbReference type="PROSITE" id="PS50042"/>
    </source>
</evidence>
<protein>
    <submittedName>
        <fullName evidence="6">Crp/Fnr family transcriptional regulator</fullName>
    </submittedName>
</protein>
<dbReference type="Gene3D" id="2.60.120.10">
    <property type="entry name" value="Jelly Rolls"/>
    <property type="match status" value="1"/>
</dbReference>
<dbReference type="PRINTS" id="PR00034">
    <property type="entry name" value="HTHCRP"/>
</dbReference>
<keyword evidence="2" id="KW-0238">DNA-binding</keyword>
<dbReference type="EMBL" id="VDMB01000015">
    <property type="protein sequence ID" value="TYT74062.1"/>
    <property type="molecule type" value="Genomic_DNA"/>
</dbReference>
<feature type="domain" description="HTH crp-type" evidence="5">
    <location>
        <begin position="149"/>
        <end position="219"/>
    </location>
</feature>
<dbReference type="Pfam" id="PF13545">
    <property type="entry name" value="HTH_Crp_2"/>
    <property type="match status" value="1"/>
</dbReference>
<evidence type="ECO:0000256" key="2">
    <source>
        <dbReference type="ARBA" id="ARBA00023125"/>
    </source>
</evidence>
<keyword evidence="3" id="KW-0804">Transcription</keyword>
<evidence type="ECO:0000256" key="1">
    <source>
        <dbReference type="ARBA" id="ARBA00023015"/>
    </source>
</evidence>
<dbReference type="CDD" id="cd00038">
    <property type="entry name" value="CAP_ED"/>
    <property type="match status" value="1"/>
</dbReference>
<dbReference type="SMART" id="SM00419">
    <property type="entry name" value="HTH_CRP"/>
    <property type="match status" value="1"/>
</dbReference>
<name>A0A5S5MEB5_9BACT</name>
<keyword evidence="1" id="KW-0805">Transcription regulation</keyword>
<proteinExistence type="predicted"/>
<dbReference type="SUPFAM" id="SSF46785">
    <property type="entry name" value="Winged helix' DNA-binding domain"/>
    <property type="match status" value="1"/>
</dbReference>
<dbReference type="GO" id="GO:0003700">
    <property type="term" value="F:DNA-binding transcription factor activity"/>
    <property type="evidence" value="ECO:0007669"/>
    <property type="project" value="TreeGrafter"/>
</dbReference>
<feature type="domain" description="Cyclic nucleotide-binding" evidence="4">
    <location>
        <begin position="15"/>
        <end position="135"/>
    </location>
</feature>
<dbReference type="InterPro" id="IPR036388">
    <property type="entry name" value="WH-like_DNA-bd_sf"/>
</dbReference>
<dbReference type="SUPFAM" id="SSF51206">
    <property type="entry name" value="cAMP-binding domain-like"/>
    <property type="match status" value="1"/>
</dbReference>
<dbReference type="GO" id="GO:0003677">
    <property type="term" value="F:DNA binding"/>
    <property type="evidence" value="ECO:0007669"/>
    <property type="project" value="UniProtKB-KW"/>
</dbReference>
<dbReference type="SMART" id="SM00100">
    <property type="entry name" value="cNMP"/>
    <property type="match status" value="1"/>
</dbReference>
<evidence type="ECO:0000259" key="5">
    <source>
        <dbReference type="PROSITE" id="PS51063"/>
    </source>
</evidence>
<evidence type="ECO:0000256" key="3">
    <source>
        <dbReference type="ARBA" id="ARBA00023163"/>
    </source>
</evidence>
<dbReference type="InterPro" id="IPR018490">
    <property type="entry name" value="cNMP-bd_dom_sf"/>
</dbReference>
<dbReference type="GO" id="GO:0005829">
    <property type="term" value="C:cytosol"/>
    <property type="evidence" value="ECO:0007669"/>
    <property type="project" value="TreeGrafter"/>
</dbReference>
<dbReference type="AlphaFoldDB" id="A0A5S5MEB5"/>
<dbReference type="RefSeq" id="WP_139449501.1">
    <property type="nucleotide sequence ID" value="NZ_VDMB01000015.1"/>
</dbReference>
<dbReference type="Proteomes" id="UP000321899">
    <property type="component" value="Unassembled WGS sequence"/>
</dbReference>
<dbReference type="InterPro" id="IPR012318">
    <property type="entry name" value="HTH_CRP"/>
</dbReference>
<accession>A0A5S5MEB5</accession>
<evidence type="ECO:0000313" key="6">
    <source>
        <dbReference type="EMBL" id="TYT74062.1"/>
    </source>
</evidence>
<sequence length="231" mass="25024">MQTEDVLKSLRDASLFSDLDAPSLASLADIGRLRESLRGEMLFQEGDGAEGFFVLLSGRVKVFKSTAEGKEKILHILGQGEPVGEVPMFAGIPYPASAQTLEQSQLIFLPKKAFVEKLADTPDLALSMLAVLSRRLRLFTTQIEHLTLKEVPARFAAYLQTLREESAGNEASLVLPVSKAQLASLLGTSPETLSRILSRMAAAGYLEVRGSSIEICDPEGLAMVAEEGKME</sequence>
<dbReference type="OrthoDB" id="892842at2"/>
<dbReference type="Pfam" id="PF00027">
    <property type="entry name" value="cNMP_binding"/>
    <property type="match status" value="1"/>
</dbReference>
<organism evidence="6 7">
    <name type="scientific">Desulfobotulus mexicanus</name>
    <dbReference type="NCBI Taxonomy" id="2586642"/>
    <lineage>
        <taxon>Bacteria</taxon>
        <taxon>Pseudomonadati</taxon>
        <taxon>Thermodesulfobacteriota</taxon>
        <taxon>Desulfobacteria</taxon>
        <taxon>Desulfobacterales</taxon>
        <taxon>Desulfobacteraceae</taxon>
        <taxon>Desulfobotulus</taxon>
    </lineage>
</organism>
<keyword evidence="7" id="KW-1185">Reference proteome</keyword>